<dbReference type="GO" id="GO:0035269">
    <property type="term" value="P:protein O-linked glycosylation via mannose"/>
    <property type="evidence" value="ECO:0007669"/>
    <property type="project" value="TreeGrafter"/>
</dbReference>
<dbReference type="PANTHER" id="PTHR12270:SF25">
    <property type="entry name" value="GLYCOSYLTRANSFERASE-LIKE PROTEIN LARGE"/>
    <property type="match status" value="1"/>
</dbReference>
<evidence type="ECO:0000256" key="2">
    <source>
        <dbReference type="ARBA" id="ARBA00022692"/>
    </source>
</evidence>
<dbReference type="Pfam" id="PF13896">
    <property type="entry name" value="Glyco_transf_49"/>
    <property type="match status" value="2"/>
</dbReference>
<accession>A0A0B7NGJ1</accession>
<keyword evidence="4" id="KW-1133">Transmembrane helix</keyword>
<organism evidence="7 8">
    <name type="scientific">Parasitella parasitica</name>
    <dbReference type="NCBI Taxonomy" id="35722"/>
    <lineage>
        <taxon>Eukaryota</taxon>
        <taxon>Fungi</taxon>
        <taxon>Fungi incertae sedis</taxon>
        <taxon>Mucoromycota</taxon>
        <taxon>Mucoromycotina</taxon>
        <taxon>Mucoromycetes</taxon>
        <taxon>Mucorales</taxon>
        <taxon>Mucorineae</taxon>
        <taxon>Mucoraceae</taxon>
        <taxon>Parasitella</taxon>
    </lineage>
</organism>
<dbReference type="EMBL" id="LN733712">
    <property type="protein sequence ID" value="CEP17676.1"/>
    <property type="molecule type" value="Genomic_DNA"/>
</dbReference>
<reference evidence="7 8" key="1">
    <citation type="submission" date="2014-09" db="EMBL/GenBank/DDBJ databases">
        <authorList>
            <person name="Ellenberger Sabrina"/>
        </authorList>
    </citation>
    <scope>NUCLEOTIDE SEQUENCE [LARGE SCALE GENOMIC DNA]</scope>
    <source>
        <strain evidence="7 8">CBS 412.66</strain>
    </source>
</reference>
<gene>
    <name evidence="7" type="primary">PARPA_11974.1 scaffold 44745</name>
</gene>
<evidence type="ECO:0008006" key="9">
    <source>
        <dbReference type="Google" id="ProtNLM"/>
    </source>
</evidence>
<dbReference type="OrthoDB" id="411524at2759"/>
<evidence type="ECO:0000313" key="8">
    <source>
        <dbReference type="Proteomes" id="UP000054107"/>
    </source>
</evidence>
<keyword evidence="2" id="KW-0812">Transmembrane</keyword>
<name>A0A0B7NGJ1_9FUNG</name>
<keyword evidence="6" id="KW-0325">Glycoprotein</keyword>
<proteinExistence type="predicted"/>
<comment type="subcellular location">
    <subcellularLocation>
        <location evidence="1">Membrane</location>
        <topology evidence="1">Single-pass type II membrane protein</topology>
    </subcellularLocation>
</comment>
<evidence type="ECO:0000256" key="1">
    <source>
        <dbReference type="ARBA" id="ARBA00004606"/>
    </source>
</evidence>
<dbReference type="GO" id="GO:0015020">
    <property type="term" value="F:glucuronosyltransferase activity"/>
    <property type="evidence" value="ECO:0007669"/>
    <property type="project" value="TreeGrafter"/>
</dbReference>
<dbReference type="GO" id="GO:0042285">
    <property type="term" value="F:xylosyltransferase activity"/>
    <property type="evidence" value="ECO:0007669"/>
    <property type="project" value="TreeGrafter"/>
</dbReference>
<evidence type="ECO:0000256" key="5">
    <source>
        <dbReference type="ARBA" id="ARBA00023136"/>
    </source>
</evidence>
<protein>
    <recommendedName>
        <fullName evidence="9">Glycosyltransferase family 49 protein</fullName>
    </recommendedName>
</protein>
<keyword evidence="8" id="KW-1185">Reference proteome</keyword>
<dbReference type="PANTHER" id="PTHR12270">
    <property type="entry name" value="GLYCOSYLTRANSFERASE-RELATED"/>
    <property type="match status" value="1"/>
</dbReference>
<dbReference type="AlphaFoldDB" id="A0A0B7NGJ1"/>
<keyword evidence="3" id="KW-0735">Signal-anchor</keyword>
<evidence type="ECO:0000313" key="7">
    <source>
        <dbReference type="EMBL" id="CEP17676.1"/>
    </source>
</evidence>
<evidence type="ECO:0000256" key="6">
    <source>
        <dbReference type="ARBA" id="ARBA00023180"/>
    </source>
</evidence>
<dbReference type="Proteomes" id="UP000054107">
    <property type="component" value="Unassembled WGS sequence"/>
</dbReference>
<evidence type="ECO:0000256" key="4">
    <source>
        <dbReference type="ARBA" id="ARBA00022989"/>
    </source>
</evidence>
<dbReference type="GO" id="GO:0016020">
    <property type="term" value="C:membrane"/>
    <property type="evidence" value="ECO:0007669"/>
    <property type="project" value="UniProtKB-SubCell"/>
</dbReference>
<keyword evidence="5" id="KW-0472">Membrane</keyword>
<dbReference type="STRING" id="35722.A0A0B7NGJ1"/>
<dbReference type="InterPro" id="IPR051292">
    <property type="entry name" value="Xyl/GlcA_transferase"/>
</dbReference>
<sequence length="421" mass="49506">MSVDLQTFMARRGAKAMGLILLLSCLALLTRYYTYEPNSSHFRRGLFYRNDSSIQLGQFNSHFSWTDGNGGLHQLPIETVLSKSFSLSSYSEQSQIIPYYYKSAMNMTGEDITIVTLVTRNRIPNLARLATQYQGPISTTIHISDDQEGGYTLELLQNAMDENPNMRKYVDVHVVRDEFDRELNLWRNVAKLFARTEYVMQLDIDFFPCTDIRKSVLNNPKAMSLLRTGEAALVIPAFEYSQQEEGLDYRHFPSNKRDLVKQYNEKKLEMFHSFWLPGHAPTDYERWTSNEKEIYQVTTYQHSYEPYVIFKNQGSPWCDERFAGYGSNKAACLYELYISGVDYYVLPDDFIVHQTHAYPDEARQVERYYNRRLYTQFREEICIRLARRFITQRKWDHPKSENLRQECASIKPFQRAIGRFL</sequence>
<evidence type="ECO:0000256" key="3">
    <source>
        <dbReference type="ARBA" id="ARBA00022968"/>
    </source>
</evidence>